<dbReference type="Gramene" id="AET2Gv21286200.7">
    <property type="protein sequence ID" value="AET2Gv21286200.7"/>
    <property type="gene ID" value="AET2Gv21286200"/>
</dbReference>
<reference evidence="2" key="5">
    <citation type="journal article" date="2021" name="G3 (Bethesda)">
        <title>Aegilops tauschii genome assembly Aet v5.0 features greater sequence contiguity and improved annotation.</title>
        <authorList>
            <person name="Wang L."/>
            <person name="Zhu T."/>
            <person name="Rodriguez J.C."/>
            <person name="Deal K.R."/>
            <person name="Dubcovsky J."/>
            <person name="McGuire P.E."/>
            <person name="Lux T."/>
            <person name="Spannagl M."/>
            <person name="Mayer K.F.X."/>
            <person name="Baldrich P."/>
            <person name="Meyers B.C."/>
            <person name="Huo N."/>
            <person name="Gu Y.Q."/>
            <person name="Zhou H."/>
            <person name="Devos K.M."/>
            <person name="Bennetzen J.L."/>
            <person name="Unver T."/>
            <person name="Budak H."/>
            <person name="Gulick P.J."/>
            <person name="Galiba G."/>
            <person name="Kalapos B."/>
            <person name="Nelson D.R."/>
            <person name="Li P."/>
            <person name="You F.M."/>
            <person name="Luo M.C."/>
            <person name="Dvorak J."/>
        </authorList>
    </citation>
    <scope>NUCLEOTIDE SEQUENCE [LARGE SCALE GENOMIC DNA]</scope>
    <source>
        <strain evidence="2">cv. AL8/78</strain>
    </source>
</reference>
<keyword evidence="3" id="KW-1185">Reference proteome</keyword>
<feature type="region of interest" description="Disordered" evidence="1">
    <location>
        <begin position="147"/>
        <end position="234"/>
    </location>
</feature>
<protein>
    <submittedName>
        <fullName evidence="2">Uncharacterized protein</fullName>
    </submittedName>
</protein>
<dbReference type="Gramene" id="AET2Gv21286200.4">
    <property type="protein sequence ID" value="AET2Gv21286200.4"/>
    <property type="gene ID" value="AET2Gv21286200"/>
</dbReference>
<evidence type="ECO:0000313" key="2">
    <source>
        <dbReference type="EnsemblPlants" id="AET2Gv21286200.4"/>
    </source>
</evidence>
<sequence>RRGVRRAQAGGGGRARRRLGARGAGPHEVPRRRGAPLRVGQRHRQGRRPIHLAHARDWDESVVGSLRNRHVNAWQVELVGYPPILKKLKISETILPPMCSGDVSVADPLLGPDCENMVMLLGSPIPAGMQGARHIGLTELPSPSPTVLTTKQFFPPSSSGGSSEVVNPEAGSPPNNSVNMRPSEERRSIQLFGATITSPVQSATNGSSEEVSQAPDAAVDGTAHEDACATSLLD</sequence>
<dbReference type="Proteomes" id="UP000015105">
    <property type="component" value="Chromosome 2D"/>
</dbReference>
<feature type="compositionally biased region" description="Low complexity" evidence="1">
    <location>
        <begin position="153"/>
        <end position="163"/>
    </location>
</feature>
<feature type="compositionally biased region" description="Basic residues" evidence="1">
    <location>
        <begin position="30"/>
        <end position="48"/>
    </location>
</feature>
<feature type="compositionally biased region" description="Polar residues" evidence="1">
    <location>
        <begin position="195"/>
        <end position="211"/>
    </location>
</feature>
<proteinExistence type="predicted"/>
<reference evidence="2" key="3">
    <citation type="journal article" date="2017" name="Nature">
        <title>Genome sequence of the progenitor of the wheat D genome Aegilops tauschii.</title>
        <authorList>
            <person name="Luo M.C."/>
            <person name="Gu Y.Q."/>
            <person name="Puiu D."/>
            <person name="Wang H."/>
            <person name="Twardziok S.O."/>
            <person name="Deal K.R."/>
            <person name="Huo N."/>
            <person name="Zhu T."/>
            <person name="Wang L."/>
            <person name="Wang Y."/>
            <person name="McGuire P.E."/>
            <person name="Liu S."/>
            <person name="Long H."/>
            <person name="Ramasamy R.K."/>
            <person name="Rodriguez J.C."/>
            <person name="Van S.L."/>
            <person name="Yuan L."/>
            <person name="Wang Z."/>
            <person name="Xia Z."/>
            <person name="Xiao L."/>
            <person name="Anderson O.D."/>
            <person name="Ouyang S."/>
            <person name="Liang Y."/>
            <person name="Zimin A.V."/>
            <person name="Pertea G."/>
            <person name="Qi P."/>
            <person name="Bennetzen J.L."/>
            <person name="Dai X."/>
            <person name="Dawson M.W."/>
            <person name="Muller H.G."/>
            <person name="Kugler K."/>
            <person name="Rivarola-Duarte L."/>
            <person name="Spannagl M."/>
            <person name="Mayer K.F.X."/>
            <person name="Lu F.H."/>
            <person name="Bevan M.W."/>
            <person name="Leroy P."/>
            <person name="Li P."/>
            <person name="You F.M."/>
            <person name="Sun Q."/>
            <person name="Liu Z."/>
            <person name="Lyons E."/>
            <person name="Wicker T."/>
            <person name="Salzberg S.L."/>
            <person name="Devos K.M."/>
            <person name="Dvorak J."/>
        </authorList>
    </citation>
    <scope>NUCLEOTIDE SEQUENCE [LARGE SCALE GENOMIC DNA]</scope>
    <source>
        <strain evidence="2">cv. AL8/78</strain>
    </source>
</reference>
<dbReference type="AlphaFoldDB" id="A0A453DKN3"/>
<organism evidence="2 3">
    <name type="scientific">Aegilops tauschii subsp. strangulata</name>
    <name type="common">Goatgrass</name>
    <dbReference type="NCBI Taxonomy" id="200361"/>
    <lineage>
        <taxon>Eukaryota</taxon>
        <taxon>Viridiplantae</taxon>
        <taxon>Streptophyta</taxon>
        <taxon>Embryophyta</taxon>
        <taxon>Tracheophyta</taxon>
        <taxon>Spermatophyta</taxon>
        <taxon>Magnoliopsida</taxon>
        <taxon>Liliopsida</taxon>
        <taxon>Poales</taxon>
        <taxon>Poaceae</taxon>
        <taxon>BOP clade</taxon>
        <taxon>Pooideae</taxon>
        <taxon>Triticodae</taxon>
        <taxon>Triticeae</taxon>
        <taxon>Triticinae</taxon>
        <taxon>Aegilops</taxon>
    </lineage>
</organism>
<evidence type="ECO:0000313" key="3">
    <source>
        <dbReference type="Proteomes" id="UP000015105"/>
    </source>
</evidence>
<reference evidence="3" key="2">
    <citation type="journal article" date="2017" name="Nat. Plants">
        <title>The Aegilops tauschii genome reveals multiple impacts of transposons.</title>
        <authorList>
            <person name="Zhao G."/>
            <person name="Zou C."/>
            <person name="Li K."/>
            <person name="Wang K."/>
            <person name="Li T."/>
            <person name="Gao L."/>
            <person name="Zhang X."/>
            <person name="Wang H."/>
            <person name="Yang Z."/>
            <person name="Liu X."/>
            <person name="Jiang W."/>
            <person name="Mao L."/>
            <person name="Kong X."/>
            <person name="Jiao Y."/>
            <person name="Jia J."/>
        </authorList>
    </citation>
    <scope>NUCLEOTIDE SEQUENCE [LARGE SCALE GENOMIC DNA]</scope>
    <source>
        <strain evidence="3">cv. AL8/78</strain>
    </source>
</reference>
<evidence type="ECO:0000256" key="1">
    <source>
        <dbReference type="SAM" id="MobiDB-lite"/>
    </source>
</evidence>
<reference evidence="2" key="4">
    <citation type="submission" date="2019-03" db="UniProtKB">
        <authorList>
            <consortium name="EnsemblPlants"/>
        </authorList>
    </citation>
    <scope>IDENTIFICATION</scope>
</reference>
<feature type="region of interest" description="Disordered" evidence="1">
    <location>
        <begin position="1"/>
        <end position="48"/>
    </location>
</feature>
<dbReference type="EnsemblPlants" id="AET2Gv21286200.4">
    <property type="protein sequence ID" value="AET2Gv21286200.4"/>
    <property type="gene ID" value="AET2Gv21286200"/>
</dbReference>
<accession>A0A453DKN3</accession>
<name>A0A453DKN3_AEGTS</name>
<reference evidence="3" key="1">
    <citation type="journal article" date="2014" name="Science">
        <title>Ancient hybridizations among the ancestral genomes of bread wheat.</title>
        <authorList>
            <consortium name="International Wheat Genome Sequencing Consortium,"/>
            <person name="Marcussen T."/>
            <person name="Sandve S.R."/>
            <person name="Heier L."/>
            <person name="Spannagl M."/>
            <person name="Pfeifer M."/>
            <person name="Jakobsen K.S."/>
            <person name="Wulff B.B."/>
            <person name="Steuernagel B."/>
            <person name="Mayer K.F."/>
            <person name="Olsen O.A."/>
        </authorList>
    </citation>
    <scope>NUCLEOTIDE SEQUENCE [LARGE SCALE GENOMIC DNA]</scope>
    <source>
        <strain evidence="3">cv. AL8/78</strain>
    </source>
</reference>
<dbReference type="EnsemblPlants" id="AET2Gv21286200.7">
    <property type="protein sequence ID" value="AET2Gv21286200.7"/>
    <property type="gene ID" value="AET2Gv21286200"/>
</dbReference>